<feature type="binding site" evidence="7">
    <location>
        <position position="116"/>
    </location>
    <ligand>
        <name>FMN</name>
        <dbReference type="ChEBI" id="CHEBI:58210"/>
    </ligand>
</feature>
<feature type="binding site" evidence="7">
    <location>
        <position position="263"/>
    </location>
    <ligand>
        <name>glyoxylate</name>
        <dbReference type="ChEBI" id="CHEBI:36655"/>
    </ligand>
</feature>
<feature type="binding site" evidence="7">
    <location>
        <position position="137"/>
    </location>
    <ligand>
        <name>FMN</name>
        <dbReference type="ChEBI" id="CHEBI:58210"/>
    </ligand>
</feature>
<dbReference type="PANTHER" id="PTHR10578:SF107">
    <property type="entry name" value="2-HYDROXYACID OXIDASE 1"/>
    <property type="match status" value="1"/>
</dbReference>
<dbReference type="CDD" id="cd02809">
    <property type="entry name" value="alpha_hydroxyacid_oxid_FMN"/>
    <property type="match status" value="1"/>
</dbReference>
<evidence type="ECO:0000256" key="6">
    <source>
        <dbReference type="PIRSR" id="PIRSR000138-1"/>
    </source>
</evidence>
<dbReference type="STRING" id="375574.GCA_001418035_01369"/>
<dbReference type="Gene3D" id="3.20.20.70">
    <property type="entry name" value="Aldolase class I"/>
    <property type="match status" value="1"/>
</dbReference>
<dbReference type="PANTHER" id="PTHR10578">
    <property type="entry name" value="S -2-HYDROXY-ACID OXIDASE-RELATED"/>
    <property type="match status" value="1"/>
</dbReference>
<feature type="binding site" evidence="7">
    <location>
        <begin position="317"/>
        <end position="318"/>
    </location>
    <ligand>
        <name>FMN</name>
        <dbReference type="ChEBI" id="CHEBI:58210"/>
    </ligand>
</feature>
<comment type="cofactor">
    <cofactor evidence="1">
        <name>FMN</name>
        <dbReference type="ChEBI" id="CHEBI:58210"/>
    </cofactor>
</comment>
<evidence type="ECO:0000256" key="4">
    <source>
        <dbReference type="ARBA" id="ARBA00023002"/>
    </source>
</evidence>
<dbReference type="PIRSF" id="PIRSF000138">
    <property type="entry name" value="Al-hdrx_acd_dh"/>
    <property type="match status" value="1"/>
</dbReference>
<keyword evidence="9" id="KW-0413">Isomerase</keyword>
<feature type="active site" description="Proton acceptor" evidence="6">
    <location>
        <position position="263"/>
    </location>
</feature>
<keyword evidence="3 7" id="KW-0288">FMN</keyword>
<feature type="binding site" evidence="7">
    <location>
        <position position="261"/>
    </location>
    <ligand>
        <name>FMN</name>
        <dbReference type="ChEBI" id="CHEBI:58210"/>
    </ligand>
</feature>
<feature type="binding site" evidence="7">
    <location>
        <position position="266"/>
    </location>
    <ligand>
        <name>glyoxylate</name>
        <dbReference type="ChEBI" id="CHEBI:36655"/>
    </ligand>
</feature>
<feature type="binding site" evidence="7">
    <location>
        <position position="174"/>
    </location>
    <ligand>
        <name>glyoxylate</name>
        <dbReference type="ChEBI" id="CHEBI:36655"/>
    </ligand>
</feature>
<keyword evidence="10" id="KW-1185">Reference proteome</keyword>
<dbReference type="GO" id="GO:0016853">
    <property type="term" value="F:isomerase activity"/>
    <property type="evidence" value="ECO:0007669"/>
    <property type="project" value="UniProtKB-KW"/>
</dbReference>
<evidence type="ECO:0000256" key="2">
    <source>
        <dbReference type="ARBA" id="ARBA00022630"/>
    </source>
</evidence>
<evidence type="ECO:0000256" key="7">
    <source>
        <dbReference type="PIRSR" id="PIRSR000138-2"/>
    </source>
</evidence>
<evidence type="ECO:0000313" key="10">
    <source>
        <dbReference type="Proteomes" id="UP000243535"/>
    </source>
</evidence>
<protein>
    <submittedName>
        <fullName evidence="9">FMN-dependent dehydrogenase, includes L-lactate dehydrogenase and type II isopentenyl diphosphate isomerase</fullName>
    </submittedName>
</protein>
<feature type="binding site" evidence="7">
    <location>
        <position position="165"/>
    </location>
    <ligand>
        <name>FMN</name>
        <dbReference type="ChEBI" id="CHEBI:58210"/>
    </ligand>
</feature>
<dbReference type="InterPro" id="IPR013785">
    <property type="entry name" value="Aldolase_TIM"/>
</dbReference>
<name>A0A0K6GWM5_9NEIS</name>
<feature type="binding site" evidence="7">
    <location>
        <begin position="87"/>
        <end position="89"/>
    </location>
    <ligand>
        <name>FMN</name>
        <dbReference type="ChEBI" id="CHEBI:58210"/>
    </ligand>
</feature>
<dbReference type="AlphaFoldDB" id="A0A0K6GWM5"/>
<proteinExistence type="inferred from homology"/>
<dbReference type="InterPro" id="IPR037396">
    <property type="entry name" value="FMN_HAD"/>
</dbReference>
<feature type="binding site" evidence="7">
    <location>
        <position position="139"/>
    </location>
    <ligand>
        <name>glyoxylate</name>
        <dbReference type="ChEBI" id="CHEBI:36655"/>
    </ligand>
</feature>
<dbReference type="SUPFAM" id="SSF51395">
    <property type="entry name" value="FMN-linked oxidoreductases"/>
    <property type="match status" value="1"/>
</dbReference>
<dbReference type="GO" id="GO:0010181">
    <property type="term" value="F:FMN binding"/>
    <property type="evidence" value="ECO:0007669"/>
    <property type="project" value="InterPro"/>
</dbReference>
<dbReference type="FunFam" id="3.20.20.70:FF:000029">
    <property type="entry name" value="L-lactate dehydrogenase"/>
    <property type="match status" value="1"/>
</dbReference>
<organism evidence="9 10">
    <name type="scientific">Gulbenkiania indica</name>
    <dbReference type="NCBI Taxonomy" id="375574"/>
    <lineage>
        <taxon>Bacteria</taxon>
        <taxon>Pseudomonadati</taxon>
        <taxon>Pseudomonadota</taxon>
        <taxon>Betaproteobacteria</taxon>
        <taxon>Neisseriales</taxon>
        <taxon>Chromobacteriaceae</taxon>
        <taxon>Gulbenkiania</taxon>
    </lineage>
</organism>
<dbReference type="InterPro" id="IPR000262">
    <property type="entry name" value="FMN-dep_DH"/>
</dbReference>
<keyword evidence="2 7" id="KW-0285">Flavoprotein</keyword>
<comment type="similarity">
    <text evidence="5">Belongs to the FMN-dependent alpha-hydroxy acid dehydrogenase family.</text>
</comment>
<dbReference type="PROSITE" id="PS51349">
    <property type="entry name" value="FMN_HYDROXY_ACID_DH_2"/>
    <property type="match status" value="1"/>
</dbReference>
<dbReference type="Pfam" id="PF01070">
    <property type="entry name" value="FMN_dh"/>
    <property type="match status" value="1"/>
</dbReference>
<feature type="domain" description="FMN hydroxy acid dehydrogenase" evidence="8">
    <location>
        <begin position="8"/>
        <end position="366"/>
    </location>
</feature>
<evidence type="ECO:0000256" key="5">
    <source>
        <dbReference type="ARBA" id="ARBA00024042"/>
    </source>
</evidence>
<dbReference type="OrthoDB" id="9770452at2"/>
<accession>A0A0K6GWM5</accession>
<evidence type="ECO:0000313" key="9">
    <source>
        <dbReference type="EMBL" id="CUA83111.1"/>
    </source>
</evidence>
<reference evidence="10" key="1">
    <citation type="submission" date="2015-08" db="EMBL/GenBank/DDBJ databases">
        <authorList>
            <person name="Varghese N."/>
        </authorList>
    </citation>
    <scope>NUCLEOTIDE SEQUENCE [LARGE SCALE GENOMIC DNA]</scope>
    <source>
        <strain evidence="10">DSM 17901</strain>
    </source>
</reference>
<feature type="binding site" evidence="7">
    <location>
        <position position="239"/>
    </location>
    <ligand>
        <name>FMN</name>
        <dbReference type="ChEBI" id="CHEBI:58210"/>
    </ligand>
</feature>
<evidence type="ECO:0000256" key="1">
    <source>
        <dbReference type="ARBA" id="ARBA00001917"/>
    </source>
</evidence>
<feature type="binding site" evidence="7">
    <location>
        <position position="34"/>
    </location>
    <ligand>
        <name>glyoxylate</name>
        <dbReference type="ChEBI" id="CHEBI:36655"/>
    </ligand>
</feature>
<feature type="binding site" evidence="7">
    <location>
        <begin position="294"/>
        <end position="298"/>
    </location>
    <ligand>
        <name>FMN</name>
        <dbReference type="ChEBI" id="CHEBI:58210"/>
    </ligand>
</feature>
<gene>
    <name evidence="9" type="ORF">Ga0061063_1580</name>
</gene>
<dbReference type="GO" id="GO:0016614">
    <property type="term" value="F:oxidoreductase activity, acting on CH-OH group of donors"/>
    <property type="evidence" value="ECO:0007669"/>
    <property type="project" value="UniProtKB-ARBA"/>
</dbReference>
<dbReference type="Proteomes" id="UP000243535">
    <property type="component" value="Unassembled WGS sequence"/>
</dbReference>
<dbReference type="RefSeq" id="WP_054285581.1">
    <property type="nucleotide sequence ID" value="NZ_CYHA01000003.1"/>
</dbReference>
<evidence type="ECO:0000259" key="8">
    <source>
        <dbReference type="PROSITE" id="PS51349"/>
    </source>
</evidence>
<evidence type="ECO:0000256" key="3">
    <source>
        <dbReference type="ARBA" id="ARBA00022643"/>
    </source>
</evidence>
<dbReference type="EMBL" id="CYHA01000003">
    <property type="protein sequence ID" value="CUA83111.1"/>
    <property type="molecule type" value="Genomic_DNA"/>
</dbReference>
<dbReference type="InterPro" id="IPR012133">
    <property type="entry name" value="Alpha-hydoxy_acid_DH_FMN"/>
</dbReference>
<sequence>MPLPPLAQLPTDLVAACDYERYARERMTEATWAYVSGGVGDEHTLSANPAAWQQLPLHTRVLADLKEGHTRTVLFGQSMAHPILLAPVAYQTLLHPEGERASAYAAGAMGAGFVASTLSGVPLEAIAAATTGPLWFQLYFQPDRAVTADLVRRAEAAGYQVLVVTVDVPVNGVRNRERRAGFSLPPAVQAANLEPYPLPAPPVLSDWESPVFQHLMAQAPTWRDIEWLQAQTRLPIVLKGITSVTDAREAANRQLAGVVVSNHGGRSLDTLPATARLLPDIAEAVGTRMTVLVDGGIRRGTDVLKALALGADAVMVGRPQAHALATAGALGVAHLLKLLHEELEMAMALTGCATVEAVGPQVLAHR</sequence>
<keyword evidence="4" id="KW-0560">Oxidoreductase</keyword>